<protein>
    <submittedName>
        <fullName evidence="2">Uncharacterized protein</fullName>
    </submittedName>
</protein>
<feature type="region of interest" description="Disordered" evidence="1">
    <location>
        <begin position="125"/>
        <end position="163"/>
    </location>
</feature>
<dbReference type="EMBL" id="JBHSBB010000015">
    <property type="protein sequence ID" value="MFC4034607.1"/>
    <property type="molecule type" value="Genomic_DNA"/>
</dbReference>
<dbReference type="RefSeq" id="WP_386433114.1">
    <property type="nucleotide sequence ID" value="NZ_JBHSBB010000015.1"/>
</dbReference>
<dbReference type="Proteomes" id="UP001595765">
    <property type="component" value="Unassembled WGS sequence"/>
</dbReference>
<name>A0ABV8HUE5_9ACTN</name>
<proteinExistence type="predicted"/>
<sequence length="163" mass="17363">MASRPAELLTLAGYRIDLDPALHLTRTSPGPDGIQQLGEQVTALSDAMTGAGTYRVAASLVNAVTHDFDGILRLHGRFFRAAAEQAMAAHTDNGPDLAQDFNDAADELALIGRRLYHADLSMRFLGPPDPHPQHAPATVSRTNQPARAASTPPSDPGPLRPSR</sequence>
<evidence type="ECO:0000313" key="3">
    <source>
        <dbReference type="Proteomes" id="UP001595765"/>
    </source>
</evidence>
<keyword evidence="3" id="KW-1185">Reference proteome</keyword>
<comment type="caution">
    <text evidence="2">The sequence shown here is derived from an EMBL/GenBank/DDBJ whole genome shotgun (WGS) entry which is preliminary data.</text>
</comment>
<organism evidence="2 3">
    <name type="scientific">Streptomyces polygonati</name>
    <dbReference type="NCBI Taxonomy" id="1617087"/>
    <lineage>
        <taxon>Bacteria</taxon>
        <taxon>Bacillati</taxon>
        <taxon>Actinomycetota</taxon>
        <taxon>Actinomycetes</taxon>
        <taxon>Kitasatosporales</taxon>
        <taxon>Streptomycetaceae</taxon>
        <taxon>Streptomyces</taxon>
    </lineage>
</organism>
<evidence type="ECO:0000256" key="1">
    <source>
        <dbReference type="SAM" id="MobiDB-lite"/>
    </source>
</evidence>
<reference evidence="3" key="1">
    <citation type="journal article" date="2019" name="Int. J. Syst. Evol. Microbiol.">
        <title>The Global Catalogue of Microorganisms (GCM) 10K type strain sequencing project: providing services to taxonomists for standard genome sequencing and annotation.</title>
        <authorList>
            <consortium name="The Broad Institute Genomics Platform"/>
            <consortium name="The Broad Institute Genome Sequencing Center for Infectious Disease"/>
            <person name="Wu L."/>
            <person name="Ma J."/>
        </authorList>
    </citation>
    <scope>NUCLEOTIDE SEQUENCE [LARGE SCALE GENOMIC DNA]</scope>
    <source>
        <strain evidence="3">CGMCC 4.7237</strain>
    </source>
</reference>
<feature type="compositionally biased region" description="Pro residues" evidence="1">
    <location>
        <begin position="153"/>
        <end position="163"/>
    </location>
</feature>
<evidence type="ECO:0000313" key="2">
    <source>
        <dbReference type="EMBL" id="MFC4034607.1"/>
    </source>
</evidence>
<gene>
    <name evidence="2" type="ORF">ACFO3J_24480</name>
</gene>
<accession>A0ABV8HUE5</accession>